<dbReference type="NCBIfam" id="TIGR03357">
    <property type="entry name" value="VI_zyme"/>
    <property type="match status" value="1"/>
</dbReference>
<dbReference type="SUPFAM" id="SSF160719">
    <property type="entry name" value="gpW/gp25-like"/>
    <property type="match status" value="1"/>
</dbReference>
<dbReference type="EMBL" id="CP012670">
    <property type="protein sequence ID" value="AUX24141.1"/>
    <property type="molecule type" value="Genomic_DNA"/>
</dbReference>
<organism evidence="2 3">
    <name type="scientific">Sorangium cellulosum</name>
    <name type="common">Polyangium cellulosum</name>
    <dbReference type="NCBI Taxonomy" id="56"/>
    <lineage>
        <taxon>Bacteria</taxon>
        <taxon>Pseudomonadati</taxon>
        <taxon>Myxococcota</taxon>
        <taxon>Polyangia</taxon>
        <taxon>Polyangiales</taxon>
        <taxon>Polyangiaceae</taxon>
        <taxon>Sorangium</taxon>
    </lineage>
</organism>
<dbReference type="InterPro" id="IPR017737">
    <property type="entry name" value="TssE1-like"/>
</dbReference>
<proteinExistence type="predicted"/>
<dbReference type="PANTHER" id="PTHR38595">
    <property type="entry name" value="CYTOPLASMIC PROTEIN-RELATED"/>
    <property type="match status" value="1"/>
</dbReference>
<dbReference type="InterPro" id="IPR053176">
    <property type="entry name" value="T6SS_TssE1-like"/>
</dbReference>
<evidence type="ECO:0000313" key="3">
    <source>
        <dbReference type="Proteomes" id="UP000295781"/>
    </source>
</evidence>
<protein>
    <recommendedName>
        <fullName evidence="1">IraD/Gp25-like domain-containing protein</fullName>
    </recommendedName>
</protein>
<dbReference type="Pfam" id="PF04965">
    <property type="entry name" value="GPW_gp25"/>
    <property type="match status" value="1"/>
</dbReference>
<dbReference type="AlphaFoldDB" id="A0A4P2Q4N7"/>
<feature type="domain" description="IraD/Gp25-like" evidence="1">
    <location>
        <begin position="31"/>
        <end position="119"/>
    </location>
</feature>
<accession>A0A4P2Q4N7</accession>
<dbReference type="InterPro" id="IPR007048">
    <property type="entry name" value="IraD/Gp25-like"/>
</dbReference>
<dbReference type="Gene3D" id="3.10.450.40">
    <property type="match status" value="1"/>
</dbReference>
<sequence>MAPVAGASLLTRIQHAADPHSTERHTYRDHDLESAILTHLGHMLNTRQGSSLTCPDYGLMEVSEVLHEFPEAIGLVQRSIKNCIQTYEPRLKNVQVRHLRSADAVQSMVLEFEITAQIQYPDGRRQALRLGAAVDQSGNVRMT</sequence>
<evidence type="ECO:0000313" key="2">
    <source>
        <dbReference type="EMBL" id="AUX24141.1"/>
    </source>
</evidence>
<reference evidence="2 3" key="1">
    <citation type="submission" date="2015-09" db="EMBL/GenBank/DDBJ databases">
        <title>Sorangium comparison.</title>
        <authorList>
            <person name="Zaburannyi N."/>
            <person name="Bunk B."/>
            <person name="Overmann J."/>
            <person name="Mueller R."/>
        </authorList>
    </citation>
    <scope>NUCLEOTIDE SEQUENCE [LARGE SCALE GENOMIC DNA]</scope>
    <source>
        <strain evidence="2 3">So ceGT47</strain>
    </source>
</reference>
<evidence type="ECO:0000259" key="1">
    <source>
        <dbReference type="Pfam" id="PF04965"/>
    </source>
</evidence>
<dbReference type="RefSeq" id="WP_242515158.1">
    <property type="nucleotide sequence ID" value="NZ_CP012670.1"/>
</dbReference>
<dbReference type="PANTHER" id="PTHR38595:SF2">
    <property type="entry name" value="TYPE VI SECRETION SYSTEM BASEPLATE SUBUNIT TSSE"/>
    <property type="match status" value="1"/>
</dbReference>
<gene>
    <name evidence="2" type="ORF">SOCEGT47_046770</name>
</gene>
<name>A0A4P2Q4N7_SORCE</name>
<dbReference type="Proteomes" id="UP000295781">
    <property type="component" value="Chromosome"/>
</dbReference>